<keyword evidence="6 8" id="KW-0906">Nuclear pore complex</keyword>
<evidence type="ECO:0000256" key="1">
    <source>
        <dbReference type="ARBA" id="ARBA00004567"/>
    </source>
</evidence>
<dbReference type="AlphaFoldDB" id="A0A1B9GTI6"/>
<dbReference type="GO" id="GO:0017056">
    <property type="term" value="F:structural constituent of nuclear pore"/>
    <property type="evidence" value="ECO:0007669"/>
    <property type="project" value="TreeGrafter"/>
</dbReference>
<dbReference type="EMBL" id="KV700125">
    <property type="protein sequence ID" value="OCF34382.1"/>
    <property type="molecule type" value="Genomic_DNA"/>
</dbReference>
<dbReference type="PANTHER" id="PTHR21527">
    <property type="entry name" value="NUCLEOPORIN NUP35"/>
    <property type="match status" value="1"/>
</dbReference>
<dbReference type="PANTHER" id="PTHR21527:SF6">
    <property type="entry name" value="NUCLEOPORIN NUP35"/>
    <property type="match status" value="1"/>
</dbReference>
<gene>
    <name evidence="11" type="ORF">I316_03896</name>
</gene>
<evidence type="ECO:0000313" key="12">
    <source>
        <dbReference type="Proteomes" id="UP000092666"/>
    </source>
</evidence>
<keyword evidence="5" id="KW-0811">Translocation</keyword>
<dbReference type="GO" id="GO:0051028">
    <property type="term" value="P:mRNA transport"/>
    <property type="evidence" value="ECO:0007669"/>
    <property type="project" value="UniProtKB-UniRule"/>
</dbReference>
<evidence type="ECO:0000256" key="3">
    <source>
        <dbReference type="ARBA" id="ARBA00022816"/>
    </source>
</evidence>
<feature type="region of interest" description="Disordered" evidence="9">
    <location>
        <begin position="118"/>
        <end position="177"/>
    </location>
</feature>
<comment type="subcellular location">
    <subcellularLocation>
        <location evidence="1">Nucleus</location>
        <location evidence="1">Nuclear pore complex</location>
    </subcellularLocation>
</comment>
<feature type="compositionally biased region" description="Gly residues" evidence="9">
    <location>
        <begin position="118"/>
        <end position="135"/>
    </location>
</feature>
<evidence type="ECO:0000256" key="6">
    <source>
        <dbReference type="ARBA" id="ARBA00023132"/>
    </source>
</evidence>
<reference evidence="11 12" key="1">
    <citation type="submission" date="2013-07" db="EMBL/GenBank/DDBJ databases">
        <title>The Genome Sequence of Cryptococcus heveanensis BCC8398.</title>
        <authorList>
            <consortium name="The Broad Institute Genome Sequencing Platform"/>
            <person name="Cuomo C."/>
            <person name="Litvintseva A."/>
            <person name="Chen Y."/>
            <person name="Heitman J."/>
            <person name="Sun S."/>
            <person name="Springer D."/>
            <person name="Dromer F."/>
            <person name="Young S.K."/>
            <person name="Zeng Q."/>
            <person name="Gargeya S."/>
            <person name="Fitzgerald M."/>
            <person name="Abouelleil A."/>
            <person name="Alvarado L."/>
            <person name="Berlin A.M."/>
            <person name="Chapman S.B."/>
            <person name="Dewar J."/>
            <person name="Goldberg J."/>
            <person name="Griggs A."/>
            <person name="Gujja S."/>
            <person name="Hansen M."/>
            <person name="Howarth C."/>
            <person name="Imamovic A."/>
            <person name="Larimer J."/>
            <person name="McCowan C."/>
            <person name="Murphy C."/>
            <person name="Pearson M."/>
            <person name="Priest M."/>
            <person name="Roberts A."/>
            <person name="Saif S."/>
            <person name="Shea T."/>
            <person name="Sykes S."/>
            <person name="Wortman J."/>
            <person name="Nusbaum C."/>
            <person name="Birren B."/>
        </authorList>
    </citation>
    <scope>NUCLEOTIDE SEQUENCE [LARGE SCALE GENOMIC DNA]</scope>
    <source>
        <strain evidence="11 12">BCC8398</strain>
    </source>
</reference>
<dbReference type="Gene3D" id="3.30.70.330">
    <property type="match status" value="1"/>
</dbReference>
<evidence type="ECO:0000256" key="9">
    <source>
        <dbReference type="SAM" id="MobiDB-lite"/>
    </source>
</evidence>
<dbReference type="GO" id="GO:0005543">
    <property type="term" value="F:phospholipid binding"/>
    <property type="evidence" value="ECO:0007669"/>
    <property type="project" value="TreeGrafter"/>
</dbReference>
<keyword evidence="2 8" id="KW-0813">Transport</keyword>
<evidence type="ECO:0000259" key="10">
    <source>
        <dbReference type="PROSITE" id="PS51472"/>
    </source>
</evidence>
<evidence type="ECO:0000256" key="4">
    <source>
        <dbReference type="ARBA" id="ARBA00022927"/>
    </source>
</evidence>
<organism evidence="11 12">
    <name type="scientific">Kwoniella heveanensis BCC8398</name>
    <dbReference type="NCBI Taxonomy" id="1296120"/>
    <lineage>
        <taxon>Eukaryota</taxon>
        <taxon>Fungi</taxon>
        <taxon>Dikarya</taxon>
        <taxon>Basidiomycota</taxon>
        <taxon>Agaricomycotina</taxon>
        <taxon>Tremellomycetes</taxon>
        <taxon>Tremellales</taxon>
        <taxon>Cryptococcaceae</taxon>
        <taxon>Kwoniella</taxon>
    </lineage>
</organism>
<protein>
    <recommendedName>
        <fullName evidence="10">RRM Nup35-type domain-containing protein</fullName>
    </recommendedName>
</protein>
<keyword evidence="12" id="KW-1185">Reference proteome</keyword>
<keyword evidence="3 8" id="KW-0509">mRNA transport</keyword>
<accession>A0A1B9GTI6</accession>
<evidence type="ECO:0000256" key="8">
    <source>
        <dbReference type="PROSITE-ProRule" id="PRU00804"/>
    </source>
</evidence>
<evidence type="ECO:0000256" key="7">
    <source>
        <dbReference type="ARBA" id="ARBA00023242"/>
    </source>
</evidence>
<evidence type="ECO:0000256" key="5">
    <source>
        <dbReference type="ARBA" id="ARBA00023010"/>
    </source>
</evidence>
<sequence>MSNDWWTSSTSSSTFHTPQRPGAGLVHSTSSNALSSSRTRFAPHNSTSNYGHGHGHGNANDQLDPEDERMAEQIKFLPSFASSPAGKLALGTSPSQSTAGMGFGSGMSGGLMGATGAGSGGGGAGGGAGGAGGMGVSSPGEGRRSPTVGARFSNSVQERDSPRHHRRSLIHQPNSFGTGSAYNAGFGGAGSAMDEDMPPTASLRDSTTDQGVRSADVAAPVELPTPQSLIPSSTTTTLHVFGPPADVLPTLKSYLAQFGPVESYKPGPEGSNWWIVNYGNPVSASYALRRHGEIINGRWMVGFKVAGEGSTAGCTLVPGGQGQAGQASNQVQNRGNGAGTPIRVQSGSIIKPKANNTTQPIARAAGTVTNAGSGNDYAWDEPENQGGWGNWVSERLVSKAEKLLSSL</sequence>
<dbReference type="InterPro" id="IPR007846">
    <property type="entry name" value="RRM_NUP35_dom"/>
</dbReference>
<feature type="domain" description="RRM Nup35-type" evidence="10">
    <location>
        <begin position="232"/>
        <end position="313"/>
    </location>
</feature>
<dbReference type="SUPFAM" id="SSF54928">
    <property type="entry name" value="RNA-binding domain, RBD"/>
    <property type="match status" value="1"/>
</dbReference>
<dbReference type="InterPro" id="IPR035979">
    <property type="entry name" value="RBD_domain_sf"/>
</dbReference>
<reference evidence="12" key="2">
    <citation type="submission" date="2013-12" db="EMBL/GenBank/DDBJ databases">
        <title>Evolution of pathogenesis and genome organization in the Tremellales.</title>
        <authorList>
            <person name="Cuomo C."/>
            <person name="Litvintseva A."/>
            <person name="Heitman J."/>
            <person name="Chen Y."/>
            <person name="Sun S."/>
            <person name="Springer D."/>
            <person name="Dromer F."/>
            <person name="Young S."/>
            <person name="Zeng Q."/>
            <person name="Chapman S."/>
            <person name="Gujja S."/>
            <person name="Saif S."/>
            <person name="Birren B."/>
        </authorList>
    </citation>
    <scope>NUCLEOTIDE SEQUENCE [LARGE SCALE GENOMIC DNA]</scope>
    <source>
        <strain evidence="12">BCC8398</strain>
    </source>
</reference>
<feature type="region of interest" description="Disordered" evidence="9">
    <location>
        <begin position="1"/>
        <end position="64"/>
    </location>
</feature>
<proteinExistence type="predicted"/>
<dbReference type="GO" id="GO:0006999">
    <property type="term" value="P:nuclear pore organization"/>
    <property type="evidence" value="ECO:0007669"/>
    <property type="project" value="TreeGrafter"/>
</dbReference>
<evidence type="ECO:0000256" key="2">
    <source>
        <dbReference type="ARBA" id="ARBA00022448"/>
    </source>
</evidence>
<dbReference type="InterPro" id="IPR012677">
    <property type="entry name" value="Nucleotide-bd_a/b_plait_sf"/>
</dbReference>
<keyword evidence="4" id="KW-0653">Protein transport</keyword>
<dbReference type="STRING" id="1296120.A0A1B9GTI6"/>
<dbReference type="Proteomes" id="UP000092666">
    <property type="component" value="Unassembled WGS sequence"/>
</dbReference>
<dbReference type="GO" id="GO:0006607">
    <property type="term" value="P:NLS-bearing protein import into nucleus"/>
    <property type="evidence" value="ECO:0007669"/>
    <property type="project" value="TreeGrafter"/>
</dbReference>
<keyword evidence="7 8" id="KW-0539">Nucleus</keyword>
<dbReference type="OrthoDB" id="3365060at2759"/>
<feature type="compositionally biased region" description="Low complexity" evidence="9">
    <location>
        <begin position="28"/>
        <end position="37"/>
    </location>
</feature>
<dbReference type="GO" id="GO:0044615">
    <property type="term" value="C:nuclear pore nuclear basket"/>
    <property type="evidence" value="ECO:0007669"/>
    <property type="project" value="TreeGrafter"/>
</dbReference>
<dbReference type="GO" id="GO:0003676">
    <property type="term" value="F:nucleic acid binding"/>
    <property type="evidence" value="ECO:0007669"/>
    <property type="project" value="InterPro"/>
</dbReference>
<evidence type="ECO:0000313" key="11">
    <source>
        <dbReference type="EMBL" id="OCF34382.1"/>
    </source>
</evidence>
<dbReference type="GO" id="GO:0044613">
    <property type="term" value="C:nuclear pore central transport channel"/>
    <property type="evidence" value="ECO:0007669"/>
    <property type="project" value="TreeGrafter"/>
</dbReference>
<name>A0A1B9GTI6_9TREE</name>
<dbReference type="Pfam" id="PF05172">
    <property type="entry name" value="RRM_Nup35"/>
    <property type="match status" value="1"/>
</dbReference>
<dbReference type="PROSITE" id="PS51472">
    <property type="entry name" value="RRM_NUP35"/>
    <property type="match status" value="1"/>
</dbReference>